<dbReference type="FunCoup" id="A9WA91">
    <property type="interactions" value="296"/>
</dbReference>
<dbReference type="EMBL" id="CP000909">
    <property type="protein sequence ID" value="ABY34650.1"/>
    <property type="molecule type" value="Genomic_DNA"/>
</dbReference>
<dbReference type="KEGG" id="cau:Caur_1422"/>
<dbReference type="EnsemblBacteria" id="ABY34650">
    <property type="protein sequence ID" value="ABY34650"/>
    <property type="gene ID" value="Caur_1422"/>
</dbReference>
<protein>
    <submittedName>
        <fullName evidence="3">Cobyrinic acid ac-diamide synthase</fullName>
    </submittedName>
</protein>
<name>A9WA91_CHLAA</name>
<proteinExistence type="inferred from homology"/>
<reference evidence="4" key="1">
    <citation type="journal article" date="2011" name="BMC Genomics">
        <title>Complete genome sequence of the filamentous anoxygenic phototrophic bacterium Chloroflexus aurantiacus.</title>
        <authorList>
            <person name="Tang K.H."/>
            <person name="Barry K."/>
            <person name="Chertkov O."/>
            <person name="Dalin E."/>
            <person name="Han C.S."/>
            <person name="Hauser L.J."/>
            <person name="Honchak B.M."/>
            <person name="Karbach L.E."/>
            <person name="Land M.L."/>
            <person name="Lapidus A."/>
            <person name="Larimer F.W."/>
            <person name="Mikhailova N."/>
            <person name="Pitluck S."/>
            <person name="Pierson B.K."/>
            <person name="Blankenship R.E."/>
        </authorList>
    </citation>
    <scope>NUCLEOTIDE SEQUENCE [LARGE SCALE GENOMIC DNA]</scope>
    <source>
        <strain evidence="4">ATCC 29366 / DSM 635 / J-10-fl</strain>
    </source>
</reference>
<comment type="similarity">
    <text evidence="1">Belongs to the ParA family.</text>
</comment>
<dbReference type="InterPro" id="IPR027417">
    <property type="entry name" value="P-loop_NTPase"/>
</dbReference>
<dbReference type="FunFam" id="3.40.50.300:FF:000285">
    <property type="entry name" value="Sporulation initiation inhibitor Soj"/>
    <property type="match status" value="1"/>
</dbReference>
<dbReference type="Pfam" id="PF13614">
    <property type="entry name" value="AAA_31"/>
    <property type="match status" value="1"/>
</dbReference>
<feature type="domain" description="AAA" evidence="2">
    <location>
        <begin position="33"/>
        <end position="208"/>
    </location>
</feature>
<dbReference type="CDD" id="cd02042">
    <property type="entry name" value="ParAB_family"/>
    <property type="match status" value="1"/>
</dbReference>
<dbReference type="eggNOG" id="COG1192">
    <property type="taxonomic scope" value="Bacteria"/>
</dbReference>
<dbReference type="HOGENOM" id="CLU_037612_1_4_0"/>
<dbReference type="InParanoid" id="A9WA91"/>
<sequence length="287" mass="31727">MLFCACLWYNSAQSGCLRQVFHVKQHLTHSQPHIIAIANQKGGVGKTTTAVNLAGELARRGLRVLLVDIDPQGNATTSLGIAKTSLTVTTYDLLLGGAPPETIPRSSGRERLDIIPADQELAGAAIELVNVERREWRLRDGLVPLLQRYDWIVIDCPPSLGLLTVNALCAASAVLIPLQCEYLALEGLAQLKMTLERVRESLNPTLRILGVVMTMYDGRTNLAQQVVDEVQRYFPRLICRTLIPRSVRLSEAPSHGRIAYEYDPHGRGAQAYSLLTEELIGREERVV</sequence>
<gene>
    <name evidence="3" type="ordered locus">Caur_1422</name>
</gene>
<evidence type="ECO:0000313" key="4">
    <source>
        <dbReference type="Proteomes" id="UP000002008"/>
    </source>
</evidence>
<dbReference type="STRING" id="324602.Caur_1422"/>
<evidence type="ECO:0000256" key="1">
    <source>
        <dbReference type="ARBA" id="ARBA00006976"/>
    </source>
</evidence>
<dbReference type="Proteomes" id="UP000002008">
    <property type="component" value="Chromosome"/>
</dbReference>
<evidence type="ECO:0000259" key="2">
    <source>
        <dbReference type="Pfam" id="PF13614"/>
    </source>
</evidence>
<evidence type="ECO:0000313" key="3">
    <source>
        <dbReference type="EMBL" id="ABY34650.1"/>
    </source>
</evidence>
<organism evidence="3 4">
    <name type="scientific">Chloroflexus aurantiacus (strain ATCC 29366 / DSM 635 / J-10-fl)</name>
    <dbReference type="NCBI Taxonomy" id="324602"/>
    <lineage>
        <taxon>Bacteria</taxon>
        <taxon>Bacillati</taxon>
        <taxon>Chloroflexota</taxon>
        <taxon>Chloroflexia</taxon>
        <taxon>Chloroflexales</taxon>
        <taxon>Chloroflexineae</taxon>
        <taxon>Chloroflexaceae</taxon>
        <taxon>Chloroflexus</taxon>
    </lineage>
</organism>
<keyword evidence="4" id="KW-1185">Reference proteome</keyword>
<dbReference type="PANTHER" id="PTHR13696:SF52">
    <property type="entry name" value="PARA FAMILY PROTEIN CT_582"/>
    <property type="match status" value="1"/>
</dbReference>
<dbReference type="PATRIC" id="fig|324602.8.peg.1617"/>
<dbReference type="InterPro" id="IPR025669">
    <property type="entry name" value="AAA_dom"/>
</dbReference>
<dbReference type="SUPFAM" id="SSF52540">
    <property type="entry name" value="P-loop containing nucleoside triphosphate hydrolases"/>
    <property type="match status" value="1"/>
</dbReference>
<dbReference type="AlphaFoldDB" id="A9WA91"/>
<dbReference type="PANTHER" id="PTHR13696">
    <property type="entry name" value="P-LOOP CONTAINING NUCLEOSIDE TRIPHOSPHATE HYDROLASE"/>
    <property type="match status" value="1"/>
</dbReference>
<dbReference type="InterPro" id="IPR050678">
    <property type="entry name" value="DNA_Partitioning_ATPase"/>
</dbReference>
<dbReference type="Gene3D" id="3.40.50.300">
    <property type="entry name" value="P-loop containing nucleotide triphosphate hydrolases"/>
    <property type="match status" value="1"/>
</dbReference>
<accession>A9WA91</accession>